<dbReference type="HOGENOM" id="CLU_2667944_0_0_10"/>
<dbReference type="STRING" id="313594.PI23P_03277"/>
<gene>
    <name evidence="1" type="ORF">PI23P_03277</name>
</gene>
<name>A4BWZ2_9FLAO</name>
<dbReference type="RefSeq" id="WP_004569281.1">
    <property type="nucleotide sequence ID" value="NZ_CH724148.1"/>
</dbReference>
<proteinExistence type="predicted"/>
<accession>A4BWZ2</accession>
<protein>
    <submittedName>
        <fullName evidence="1">Uncharacterized protein</fullName>
    </submittedName>
</protein>
<keyword evidence="2" id="KW-1185">Reference proteome</keyword>
<reference evidence="1 2" key="1">
    <citation type="submission" date="2006-02" db="EMBL/GenBank/DDBJ databases">
        <authorList>
            <person name="Murray A."/>
            <person name="Staley J."/>
            <person name="Ferriera S."/>
            <person name="Johnson J."/>
            <person name="Kravitz S."/>
            <person name="Halpern A."/>
            <person name="Remington K."/>
            <person name="Beeson K."/>
            <person name="Tran B."/>
            <person name="Rogers Y.-H."/>
            <person name="Friedman R."/>
            <person name="Venter J.C."/>
        </authorList>
    </citation>
    <scope>NUCLEOTIDE SEQUENCE [LARGE SCALE GENOMIC DNA]</scope>
    <source>
        <strain evidence="1 2">23-P</strain>
    </source>
</reference>
<dbReference type="EMBL" id="AAOG01000001">
    <property type="protein sequence ID" value="EAR13483.1"/>
    <property type="molecule type" value="Genomic_DNA"/>
</dbReference>
<dbReference type="AlphaFoldDB" id="A4BWZ2"/>
<dbReference type="Proteomes" id="UP000003053">
    <property type="component" value="Unassembled WGS sequence"/>
</dbReference>
<evidence type="ECO:0000313" key="2">
    <source>
        <dbReference type="Proteomes" id="UP000003053"/>
    </source>
</evidence>
<comment type="caution">
    <text evidence="1">The sequence shown here is derived from an EMBL/GenBank/DDBJ whole genome shotgun (WGS) entry which is preliminary data.</text>
</comment>
<organism evidence="1 2">
    <name type="scientific">Polaribacter irgensii 23-P</name>
    <dbReference type="NCBI Taxonomy" id="313594"/>
    <lineage>
        <taxon>Bacteria</taxon>
        <taxon>Pseudomonadati</taxon>
        <taxon>Bacteroidota</taxon>
        <taxon>Flavobacteriia</taxon>
        <taxon>Flavobacteriales</taxon>
        <taxon>Flavobacteriaceae</taxon>
    </lineage>
</organism>
<sequence>MKKKVLSIFATIIGICVFYVKFQTEENQSFIITPEGKLKLKLKPNNASQLYAIEREKFELNMQKNPIKGEVLSQE</sequence>
<evidence type="ECO:0000313" key="1">
    <source>
        <dbReference type="EMBL" id="EAR13483.1"/>
    </source>
</evidence>